<sequence length="281" mass="32583">MALSSKENCPTSPGGQVLRPIGTIFELMKMRPPPRQPCFSTDQNHFQTQLSYLGNTCSYQNSWKLGKIVTFRVFTCFHYIHIAKNAPPTGGHFFLPIWTIFKLLQNIHKINVLTKFHDDWANNCDFLTVNCSVTLAAMLFQRTETIFDIFHEDWTKNVTSRVFTCFHYIHIEKTTIFELVRYIYYTNVLTKFHDDWATSVTSRVFTRKTATPTGGHVFNGSEPLFFELDRVIFGTNLLTKFHEGRTRNEASRVFTRFLYCQMKETAPPTGGHVFQRTGTTF</sequence>
<protein>
    <submittedName>
        <fullName evidence="1">Uncharacterized protein</fullName>
    </submittedName>
</protein>
<accession>A0A9D4GXP5</accession>
<reference evidence="1" key="2">
    <citation type="submission" date="2020-11" db="EMBL/GenBank/DDBJ databases">
        <authorList>
            <person name="McCartney M.A."/>
            <person name="Auch B."/>
            <person name="Kono T."/>
            <person name="Mallez S."/>
            <person name="Becker A."/>
            <person name="Gohl D.M."/>
            <person name="Silverstein K.A.T."/>
            <person name="Koren S."/>
            <person name="Bechman K.B."/>
            <person name="Herman A."/>
            <person name="Abrahante J.E."/>
            <person name="Garbe J."/>
        </authorList>
    </citation>
    <scope>NUCLEOTIDE SEQUENCE</scope>
    <source>
        <strain evidence="1">Duluth1</strain>
        <tissue evidence="1">Whole animal</tissue>
    </source>
</reference>
<comment type="caution">
    <text evidence="1">The sequence shown here is derived from an EMBL/GenBank/DDBJ whole genome shotgun (WGS) entry which is preliminary data.</text>
</comment>
<proteinExistence type="predicted"/>
<gene>
    <name evidence="1" type="ORF">DPMN_126780</name>
</gene>
<organism evidence="1 2">
    <name type="scientific">Dreissena polymorpha</name>
    <name type="common">Zebra mussel</name>
    <name type="synonym">Mytilus polymorpha</name>
    <dbReference type="NCBI Taxonomy" id="45954"/>
    <lineage>
        <taxon>Eukaryota</taxon>
        <taxon>Metazoa</taxon>
        <taxon>Spiralia</taxon>
        <taxon>Lophotrochozoa</taxon>
        <taxon>Mollusca</taxon>
        <taxon>Bivalvia</taxon>
        <taxon>Autobranchia</taxon>
        <taxon>Heteroconchia</taxon>
        <taxon>Euheterodonta</taxon>
        <taxon>Imparidentia</taxon>
        <taxon>Neoheterodontei</taxon>
        <taxon>Myida</taxon>
        <taxon>Dreissenoidea</taxon>
        <taxon>Dreissenidae</taxon>
        <taxon>Dreissena</taxon>
    </lineage>
</organism>
<name>A0A9D4GXP5_DREPO</name>
<reference evidence="1" key="1">
    <citation type="journal article" date="2019" name="bioRxiv">
        <title>The Genome of the Zebra Mussel, Dreissena polymorpha: A Resource for Invasive Species Research.</title>
        <authorList>
            <person name="McCartney M.A."/>
            <person name="Auch B."/>
            <person name="Kono T."/>
            <person name="Mallez S."/>
            <person name="Zhang Y."/>
            <person name="Obille A."/>
            <person name="Becker A."/>
            <person name="Abrahante J.E."/>
            <person name="Garbe J."/>
            <person name="Badalamenti J.P."/>
            <person name="Herman A."/>
            <person name="Mangelson H."/>
            <person name="Liachko I."/>
            <person name="Sullivan S."/>
            <person name="Sone E.D."/>
            <person name="Koren S."/>
            <person name="Silverstein K.A.T."/>
            <person name="Beckman K.B."/>
            <person name="Gohl D.M."/>
        </authorList>
    </citation>
    <scope>NUCLEOTIDE SEQUENCE</scope>
    <source>
        <strain evidence="1">Duluth1</strain>
        <tissue evidence="1">Whole animal</tissue>
    </source>
</reference>
<dbReference type="Proteomes" id="UP000828390">
    <property type="component" value="Unassembled WGS sequence"/>
</dbReference>
<evidence type="ECO:0000313" key="2">
    <source>
        <dbReference type="Proteomes" id="UP000828390"/>
    </source>
</evidence>
<dbReference type="EMBL" id="JAIWYP010000005">
    <property type="protein sequence ID" value="KAH3824920.1"/>
    <property type="molecule type" value="Genomic_DNA"/>
</dbReference>
<dbReference type="AlphaFoldDB" id="A0A9D4GXP5"/>
<keyword evidence="2" id="KW-1185">Reference proteome</keyword>
<evidence type="ECO:0000313" key="1">
    <source>
        <dbReference type="EMBL" id="KAH3824920.1"/>
    </source>
</evidence>